<sequence length="551" mass="62050">METSTQVTPPRKSSKKMWIIAGVAGIAILGGLGTAYAKLDLFKSPKAIYLEAEANNLKQMADDLSRSFEEYEAYVKPYLDQPVHSTMELSQFQIDADMPDPESQVVLDLLKTAKLVVQSQSDEQKKQHYGNFEIHLKDNKLASVDYFLDDTKMGFRLPDFYPKYGYLDLNDRDAIKQKFGEDLPKRLMTNKDLYEAMKMNREEVSSALAPYAELYVNSLKDAQVTINKNASFSEDGYQTNARELTVTLSDEEAKVLFTQLAEKAKADEKLFDLLYTRYHNVSTLLIDSGYPDVKALSKEDFKKEYTKVFDDFLKDTKDTKASKDQLKMTVLVDNNHQILSRKLVIVDEAGKEDSSFYTSAGYTNGADTYKRYSVKIDEDGEKGEMTFRYKATKQNDKTTGTVSLLFDGQPEVLLDLSTKFETTKQADKETGTYDFTLKAKSDTDPETVSLSGNITSSMTKAANGRDTDSTVKLNFDQSTPDLPKSIGLSIKTKEEFGKAVSMPSLGADNAINLTTLTDQQMMEIQEEVGIAAQSFMMKNMELFQEFMPSME</sequence>
<reference evidence="1" key="1">
    <citation type="submission" date="2022-06" db="EMBL/GenBank/DDBJ databases">
        <title>Genome sequencing of Brevibacillus sp. BB3-R1.</title>
        <authorList>
            <person name="Heo J."/>
            <person name="Lee D."/>
            <person name="Won M."/>
            <person name="Han B.-H."/>
            <person name="Hong S.-B."/>
            <person name="Kwon S.-W."/>
        </authorList>
    </citation>
    <scope>NUCLEOTIDE SEQUENCE</scope>
    <source>
        <strain evidence="1">BB3-R1</strain>
    </source>
</reference>
<proteinExistence type="predicted"/>
<dbReference type="Proteomes" id="UP001056500">
    <property type="component" value="Chromosome"/>
</dbReference>
<dbReference type="RefSeq" id="WP_251873390.1">
    <property type="nucleotide sequence ID" value="NZ_CP098755.1"/>
</dbReference>
<name>A0ABY4WGI3_9BACL</name>
<evidence type="ECO:0000313" key="2">
    <source>
        <dbReference type="Proteomes" id="UP001056500"/>
    </source>
</evidence>
<evidence type="ECO:0000313" key="1">
    <source>
        <dbReference type="EMBL" id="USG66270.1"/>
    </source>
</evidence>
<gene>
    <name evidence="1" type="ORF">NDK47_02750</name>
</gene>
<protein>
    <submittedName>
        <fullName evidence="1">Uncharacterized protein</fullName>
    </submittedName>
</protein>
<keyword evidence="2" id="KW-1185">Reference proteome</keyword>
<accession>A0ABY4WGI3</accession>
<organism evidence="1 2">
    <name type="scientific">Brevibacillus ruminantium</name>
    <dbReference type="NCBI Taxonomy" id="2950604"/>
    <lineage>
        <taxon>Bacteria</taxon>
        <taxon>Bacillati</taxon>
        <taxon>Bacillota</taxon>
        <taxon>Bacilli</taxon>
        <taxon>Bacillales</taxon>
        <taxon>Paenibacillaceae</taxon>
        <taxon>Brevibacillus</taxon>
    </lineage>
</organism>
<dbReference type="EMBL" id="CP098755">
    <property type="protein sequence ID" value="USG66270.1"/>
    <property type="molecule type" value="Genomic_DNA"/>
</dbReference>